<evidence type="ECO:0000256" key="4">
    <source>
        <dbReference type="ARBA" id="ARBA00023049"/>
    </source>
</evidence>
<dbReference type="eggNOG" id="COG0312">
    <property type="taxonomic scope" value="Bacteria"/>
</dbReference>
<evidence type="ECO:0000259" key="7">
    <source>
        <dbReference type="Pfam" id="PF19290"/>
    </source>
</evidence>
<dbReference type="InterPro" id="IPR002510">
    <property type="entry name" value="Metalloprtase-TldD/E_N"/>
</dbReference>
<comment type="similarity">
    <text evidence="1">Belongs to the peptidase U62 family.</text>
</comment>
<dbReference type="STRING" id="1208918.CDEE_0633"/>
<keyword evidence="9" id="KW-1185">Reference proteome</keyword>
<feature type="domain" description="Metalloprotease TldD/E central" evidence="7">
    <location>
        <begin position="134"/>
        <end position="242"/>
    </location>
</feature>
<dbReference type="PIRSF" id="PIRSF004919">
    <property type="entry name" value="TldD"/>
    <property type="match status" value="1"/>
</dbReference>
<dbReference type="InterPro" id="IPR045569">
    <property type="entry name" value="Metalloprtase-TldD/E_C"/>
</dbReference>
<dbReference type="GO" id="GO:0008237">
    <property type="term" value="F:metallopeptidase activity"/>
    <property type="evidence" value="ECO:0007669"/>
    <property type="project" value="UniProtKB-KW"/>
</dbReference>
<dbReference type="PANTHER" id="PTHR30624:SF4">
    <property type="entry name" value="METALLOPROTEASE TLDD"/>
    <property type="match status" value="1"/>
</dbReference>
<evidence type="ECO:0000256" key="1">
    <source>
        <dbReference type="ARBA" id="ARBA00005836"/>
    </source>
</evidence>
<dbReference type="InterPro" id="IPR035068">
    <property type="entry name" value="TldD/PmbA_N"/>
</dbReference>
<dbReference type="InterPro" id="IPR051463">
    <property type="entry name" value="Peptidase_U62_metallo"/>
</dbReference>
<dbReference type="AlphaFoldDB" id="M1LU72"/>
<gene>
    <name evidence="8" type="ORF">CDEE_0633</name>
</gene>
<reference evidence="8 9" key="1">
    <citation type="journal article" date="2013" name="Genome Biol. Evol.">
        <title>Genome evolution and phylogenomic analysis of candidatus kinetoplastibacterium, the betaproteobacterial endosymbionts of strigomonas and angomonas.</title>
        <authorList>
            <person name="Alves J.M."/>
            <person name="Serrano M.G."/>
            <person name="Maia da Silva F."/>
            <person name="Voegtly L.J."/>
            <person name="Matveyev A.V."/>
            <person name="Teixeira M.M."/>
            <person name="Camargo E.P."/>
            <person name="Buck G.A."/>
        </authorList>
    </citation>
    <scope>NUCLEOTIDE SEQUENCE [LARGE SCALE GENOMIC DNA]</scope>
    <source>
        <strain evidence="8 9">TCC036E</strain>
    </source>
</reference>
<dbReference type="Pfam" id="PF19289">
    <property type="entry name" value="PmbA_TldD_3rd"/>
    <property type="match status" value="1"/>
</dbReference>
<dbReference type="PANTHER" id="PTHR30624">
    <property type="entry name" value="UNCHARACTERIZED PROTEIN TLDD AND PMBA"/>
    <property type="match status" value="1"/>
</dbReference>
<keyword evidence="3" id="KW-0378">Hydrolase</keyword>
<evidence type="ECO:0000256" key="3">
    <source>
        <dbReference type="ARBA" id="ARBA00022801"/>
    </source>
</evidence>
<dbReference type="SUPFAM" id="SSF111283">
    <property type="entry name" value="Putative modulator of DNA gyrase, PmbA/TldD"/>
    <property type="match status" value="1"/>
</dbReference>
<feature type="domain" description="Metalloprotease TldD/E N-terminal" evidence="5">
    <location>
        <begin position="44"/>
        <end position="99"/>
    </location>
</feature>
<dbReference type="Gene3D" id="3.30.2290.10">
    <property type="entry name" value="PmbA/TldD superfamily"/>
    <property type="match status" value="1"/>
</dbReference>
<dbReference type="GO" id="GO:0005829">
    <property type="term" value="C:cytosol"/>
    <property type="evidence" value="ECO:0007669"/>
    <property type="project" value="TreeGrafter"/>
</dbReference>
<keyword evidence="2" id="KW-0645">Protease</keyword>
<feature type="domain" description="Metalloprotease TldD/E C-terminal" evidence="6">
    <location>
        <begin position="250"/>
        <end position="483"/>
    </location>
</feature>
<evidence type="ECO:0000256" key="2">
    <source>
        <dbReference type="ARBA" id="ARBA00022670"/>
    </source>
</evidence>
<dbReference type="InterPro" id="IPR025502">
    <property type="entry name" value="TldD"/>
</dbReference>
<dbReference type="Pfam" id="PF01523">
    <property type="entry name" value="PmbA_TldD_1st"/>
    <property type="match status" value="1"/>
</dbReference>
<dbReference type="KEGG" id="kct:CDEE_0633"/>
<evidence type="ECO:0000313" key="9">
    <source>
        <dbReference type="Proteomes" id="UP000011686"/>
    </source>
</evidence>
<dbReference type="PATRIC" id="fig|1208918.3.peg.351"/>
<dbReference type="GO" id="GO:0006508">
    <property type="term" value="P:proteolysis"/>
    <property type="evidence" value="ECO:0007669"/>
    <property type="project" value="UniProtKB-KW"/>
</dbReference>
<evidence type="ECO:0000259" key="6">
    <source>
        <dbReference type="Pfam" id="PF19289"/>
    </source>
</evidence>
<dbReference type="RefSeq" id="WP_015238513.1">
    <property type="nucleotide sequence ID" value="NC_020283.1"/>
</dbReference>
<keyword evidence="4" id="KW-0482">Metalloprotease</keyword>
<dbReference type="EMBL" id="CP003804">
    <property type="protein sequence ID" value="AGF47651.1"/>
    <property type="molecule type" value="Genomic_DNA"/>
</dbReference>
<dbReference type="HOGENOM" id="CLU_026425_1_0_4"/>
<protein>
    <submittedName>
        <fullName evidence="8">Peptidase U62 modulator of DNA gyrase</fullName>
    </submittedName>
</protein>
<organism evidence="8 9">
    <name type="scientific">Candidatus Kinetoplastidibacterium crithidiae TCC036E</name>
    <dbReference type="NCBI Taxonomy" id="1208918"/>
    <lineage>
        <taxon>Bacteria</taxon>
        <taxon>Pseudomonadati</taxon>
        <taxon>Pseudomonadota</taxon>
        <taxon>Betaproteobacteria</taxon>
        <taxon>Candidatus Kinetoplastidibacterium</taxon>
    </lineage>
</organism>
<dbReference type="InterPro" id="IPR036059">
    <property type="entry name" value="TldD/PmbA_sf"/>
</dbReference>
<evidence type="ECO:0000259" key="5">
    <source>
        <dbReference type="Pfam" id="PF01523"/>
    </source>
</evidence>
<dbReference type="Proteomes" id="UP000011686">
    <property type="component" value="Chromosome"/>
</dbReference>
<dbReference type="NCBIfam" id="NF008006">
    <property type="entry name" value="PRK10735.1"/>
    <property type="match status" value="1"/>
</dbReference>
<dbReference type="Pfam" id="PF19290">
    <property type="entry name" value="PmbA_TldD_2nd"/>
    <property type="match status" value="1"/>
</dbReference>
<proteinExistence type="inferred from homology"/>
<name>M1LU72_9PROT</name>
<sequence length="487" mass="52521">MKINNLRNNNLHIAQKTLLDPFGLNELSLDKAMGTILSNKVDYADLYFQYVIKESWSLEEGIVKNGNFAINQGVGVRAISGEKTAFAYSDSISLDSLIKSSKIVSNIARSGSKHHEKITLPFNYQYNLYQPINPLDTLTADSKVRLLEKIEKMAKKSSHKITQVMANLSAMYEVILVSASDGKLVADVRPLVRLSLTVIAEDNGRRETGHAGGGSRSDFSFFSDEILSSYVDQAIKESLTNLEAKEAPAGEMKVVLGNGWPGILLHEAVGHGLEGDFNRKGSSVFSGKIGEKVASKGVTVIDNGTIEGRRGSLNVDDEGNSTKSNVLIDDGVLCNYMQDIMNAKLMKMQPTGNGRRESFAHIPLPRMTNTYMLSGSFHPEEIISSVNYGVYAANFSGGQVDITSGKFVFSASEAYMIEDGKITKPIKGATLIGSGPEVMNQISMIGNDLKLDSGVGTCGKDGQSVPVGVGMPTILIDRLTVGGTSNS</sequence>
<evidence type="ECO:0000313" key="8">
    <source>
        <dbReference type="EMBL" id="AGF47651.1"/>
    </source>
</evidence>
<dbReference type="InterPro" id="IPR045570">
    <property type="entry name" value="Metalloprtase-TldD/E_cen_dom"/>
</dbReference>
<accession>M1LU72</accession>